<sequence length="81" mass="8825">MKGVEQSVASGNMGNLPPNFFAKEAIFSIASAVGKPLTVDTTTKNQTKPRCTRVKIEVDLTAKLPQRVKINEEDDITGHIK</sequence>
<reference evidence="1 2" key="1">
    <citation type="submission" date="2020-09" db="EMBL/GenBank/DDBJ databases">
        <title>De no assembly of potato wild relative species, Solanum commersonii.</title>
        <authorList>
            <person name="Cho K."/>
        </authorList>
    </citation>
    <scope>NUCLEOTIDE SEQUENCE [LARGE SCALE GENOMIC DNA]</scope>
    <source>
        <strain evidence="1">LZ3.2</strain>
        <tissue evidence="1">Leaf</tissue>
    </source>
</reference>
<protein>
    <submittedName>
        <fullName evidence="1">Uncharacterized protein</fullName>
    </submittedName>
</protein>
<evidence type="ECO:0000313" key="1">
    <source>
        <dbReference type="EMBL" id="KAG5596649.1"/>
    </source>
</evidence>
<dbReference type="InterPro" id="IPR040256">
    <property type="entry name" value="At4g02000-like"/>
</dbReference>
<evidence type="ECO:0000313" key="2">
    <source>
        <dbReference type="Proteomes" id="UP000824120"/>
    </source>
</evidence>
<keyword evidence="2" id="KW-1185">Reference proteome</keyword>
<dbReference type="PANTHER" id="PTHR31286">
    <property type="entry name" value="GLYCINE-RICH CELL WALL STRUCTURAL PROTEIN 1.8-LIKE"/>
    <property type="match status" value="1"/>
</dbReference>
<comment type="caution">
    <text evidence="1">The sequence shown here is derived from an EMBL/GenBank/DDBJ whole genome shotgun (WGS) entry which is preliminary data.</text>
</comment>
<proteinExistence type="predicted"/>
<gene>
    <name evidence="1" type="ORF">H5410_037881</name>
</gene>
<dbReference type="EMBL" id="JACXVP010000007">
    <property type="protein sequence ID" value="KAG5596649.1"/>
    <property type="molecule type" value="Genomic_DNA"/>
</dbReference>
<organism evidence="1 2">
    <name type="scientific">Solanum commersonii</name>
    <name type="common">Commerson's wild potato</name>
    <name type="synonym">Commerson's nightshade</name>
    <dbReference type="NCBI Taxonomy" id="4109"/>
    <lineage>
        <taxon>Eukaryota</taxon>
        <taxon>Viridiplantae</taxon>
        <taxon>Streptophyta</taxon>
        <taxon>Embryophyta</taxon>
        <taxon>Tracheophyta</taxon>
        <taxon>Spermatophyta</taxon>
        <taxon>Magnoliopsida</taxon>
        <taxon>eudicotyledons</taxon>
        <taxon>Gunneridae</taxon>
        <taxon>Pentapetalae</taxon>
        <taxon>asterids</taxon>
        <taxon>lamiids</taxon>
        <taxon>Solanales</taxon>
        <taxon>Solanaceae</taxon>
        <taxon>Solanoideae</taxon>
        <taxon>Solaneae</taxon>
        <taxon>Solanum</taxon>
    </lineage>
</organism>
<dbReference type="AlphaFoldDB" id="A0A9J5Y8G6"/>
<dbReference type="PANTHER" id="PTHR31286:SF179">
    <property type="entry name" value="RNASE H TYPE-1 DOMAIN-CONTAINING PROTEIN"/>
    <property type="match status" value="1"/>
</dbReference>
<dbReference type="Proteomes" id="UP000824120">
    <property type="component" value="Chromosome 7"/>
</dbReference>
<name>A0A9J5Y8G6_SOLCO</name>
<accession>A0A9J5Y8G6</accession>